<reference evidence="1 2" key="1">
    <citation type="submission" date="2017-09" db="EMBL/GenBank/DDBJ databases">
        <title>Large-scale bioinformatics analysis of Bacillus genomes uncovers conserved roles of natural products in bacterial physiology.</title>
        <authorList>
            <consortium name="Agbiome Team Llc"/>
            <person name="Bleich R.M."/>
            <person name="Grubbs K.J."/>
            <person name="Santa Maria K.C."/>
            <person name="Allen S.E."/>
            <person name="Farag S."/>
            <person name="Shank E.A."/>
            <person name="Bowers A."/>
        </authorList>
    </citation>
    <scope>NUCLEOTIDE SEQUENCE [LARGE SCALE GENOMIC DNA]</scope>
    <source>
        <strain evidence="1 2">AFS029792</strain>
    </source>
</reference>
<organism evidence="1 2">
    <name type="scientific">Bacillus cereus</name>
    <dbReference type="NCBI Taxonomy" id="1396"/>
    <lineage>
        <taxon>Bacteria</taxon>
        <taxon>Bacillati</taxon>
        <taxon>Bacillota</taxon>
        <taxon>Bacilli</taxon>
        <taxon>Bacillales</taxon>
        <taxon>Bacillaceae</taxon>
        <taxon>Bacillus</taxon>
        <taxon>Bacillus cereus group</taxon>
    </lineage>
</organism>
<gene>
    <name evidence="1" type="ORF">COI69_12200</name>
</gene>
<dbReference type="EMBL" id="NUUR01000031">
    <property type="protein sequence ID" value="PHG82462.1"/>
    <property type="molecule type" value="Genomic_DNA"/>
</dbReference>
<proteinExistence type="predicted"/>
<evidence type="ECO:0000313" key="1">
    <source>
        <dbReference type="EMBL" id="PHG82462.1"/>
    </source>
</evidence>
<protein>
    <submittedName>
        <fullName evidence="1">Uncharacterized protein</fullName>
    </submittedName>
</protein>
<dbReference type="InterPro" id="IPR012334">
    <property type="entry name" value="Pectin_lyas_fold"/>
</dbReference>
<accession>A0A9X7E7Z4</accession>
<evidence type="ECO:0000313" key="2">
    <source>
        <dbReference type="Proteomes" id="UP000225135"/>
    </source>
</evidence>
<sequence length="96" mass="10347">MLICSLIFFSLLTISSNGIEADSSTKLIVKISAGIYYFSDSLYLKSNVELKGDSKNNTKLVLNHAIATEAVHEKMSSGLGVKDISISGSVAMFKKI</sequence>
<dbReference type="Gene3D" id="2.160.20.10">
    <property type="entry name" value="Single-stranded right-handed beta-helix, Pectin lyase-like"/>
    <property type="match status" value="1"/>
</dbReference>
<dbReference type="InterPro" id="IPR011050">
    <property type="entry name" value="Pectin_lyase_fold/virulence"/>
</dbReference>
<dbReference type="AlphaFoldDB" id="A0A9X7E7Z4"/>
<comment type="caution">
    <text evidence="1">The sequence shown here is derived from an EMBL/GenBank/DDBJ whole genome shotgun (WGS) entry which is preliminary data.</text>
</comment>
<name>A0A9X7E7Z4_BACCE</name>
<dbReference type="SUPFAM" id="SSF51126">
    <property type="entry name" value="Pectin lyase-like"/>
    <property type="match status" value="1"/>
</dbReference>
<dbReference type="Proteomes" id="UP000225135">
    <property type="component" value="Unassembled WGS sequence"/>
</dbReference>